<dbReference type="eggNOG" id="ENOG502RVJZ">
    <property type="taxonomic scope" value="Eukaryota"/>
</dbReference>
<gene>
    <name evidence="2" type="ORF">CTHT_0005430</name>
</gene>
<feature type="compositionally biased region" description="Low complexity" evidence="1">
    <location>
        <begin position="743"/>
        <end position="759"/>
    </location>
</feature>
<feature type="region of interest" description="Disordered" evidence="1">
    <location>
        <begin position="219"/>
        <end position="269"/>
    </location>
</feature>
<feature type="region of interest" description="Disordered" evidence="1">
    <location>
        <begin position="742"/>
        <end position="852"/>
    </location>
</feature>
<dbReference type="OrthoDB" id="5401106at2759"/>
<evidence type="ECO:0000313" key="2">
    <source>
        <dbReference type="EMBL" id="EGS23836.1"/>
    </source>
</evidence>
<organism evidence="3">
    <name type="scientific">Chaetomium thermophilum (strain DSM 1495 / CBS 144.50 / IMI 039719)</name>
    <name type="common">Thermochaetoides thermophila</name>
    <dbReference type="NCBI Taxonomy" id="759272"/>
    <lineage>
        <taxon>Eukaryota</taxon>
        <taxon>Fungi</taxon>
        <taxon>Dikarya</taxon>
        <taxon>Ascomycota</taxon>
        <taxon>Pezizomycotina</taxon>
        <taxon>Sordariomycetes</taxon>
        <taxon>Sordariomycetidae</taxon>
        <taxon>Sordariales</taxon>
        <taxon>Chaetomiaceae</taxon>
        <taxon>Thermochaetoides</taxon>
    </lineage>
</organism>
<feature type="region of interest" description="Disordered" evidence="1">
    <location>
        <begin position="875"/>
        <end position="910"/>
    </location>
</feature>
<dbReference type="GeneID" id="18254581"/>
<dbReference type="KEGG" id="cthr:CTHT_0005430"/>
<dbReference type="OMA" id="WKPVFRE"/>
<feature type="region of interest" description="Disordered" evidence="1">
    <location>
        <begin position="389"/>
        <end position="408"/>
    </location>
</feature>
<accession>G0RY50</accession>
<evidence type="ECO:0008006" key="4">
    <source>
        <dbReference type="Google" id="ProtNLM"/>
    </source>
</evidence>
<dbReference type="Proteomes" id="UP000008066">
    <property type="component" value="Unassembled WGS sequence"/>
</dbReference>
<evidence type="ECO:0000313" key="3">
    <source>
        <dbReference type="Proteomes" id="UP000008066"/>
    </source>
</evidence>
<dbReference type="EMBL" id="GL988032">
    <property type="protein sequence ID" value="EGS23836.1"/>
    <property type="molecule type" value="Genomic_DNA"/>
</dbReference>
<dbReference type="AlphaFoldDB" id="G0RY50"/>
<feature type="compositionally biased region" description="Low complexity" evidence="1">
    <location>
        <begin position="875"/>
        <end position="893"/>
    </location>
</feature>
<keyword evidence="3" id="KW-1185">Reference proteome</keyword>
<feature type="compositionally biased region" description="Basic and acidic residues" evidence="1">
    <location>
        <begin position="641"/>
        <end position="651"/>
    </location>
</feature>
<name>G0RY50_CHATD</name>
<dbReference type="RefSeq" id="XP_006691078.1">
    <property type="nucleotide sequence ID" value="XM_006691015.1"/>
</dbReference>
<feature type="compositionally biased region" description="Basic and acidic residues" evidence="1">
    <location>
        <begin position="139"/>
        <end position="149"/>
    </location>
</feature>
<reference evidence="2 3" key="1">
    <citation type="journal article" date="2011" name="Cell">
        <title>Insight into structure and assembly of the nuclear pore complex by utilizing the genome of a eukaryotic thermophile.</title>
        <authorList>
            <person name="Amlacher S."/>
            <person name="Sarges P."/>
            <person name="Flemming D."/>
            <person name="van Noort V."/>
            <person name="Kunze R."/>
            <person name="Devos D.P."/>
            <person name="Arumugam M."/>
            <person name="Bork P."/>
            <person name="Hurt E."/>
        </authorList>
    </citation>
    <scope>NUCLEOTIDE SEQUENCE [LARGE SCALE GENOMIC DNA]</scope>
    <source>
        <strain evidence="3">DSM 1495 / CBS 144.50 / IMI 039719</strain>
    </source>
</reference>
<feature type="region of interest" description="Disordered" evidence="1">
    <location>
        <begin position="283"/>
        <end position="318"/>
    </location>
</feature>
<evidence type="ECO:0000256" key="1">
    <source>
        <dbReference type="SAM" id="MobiDB-lite"/>
    </source>
</evidence>
<feature type="region of interest" description="Disordered" evidence="1">
    <location>
        <begin position="132"/>
        <end position="163"/>
    </location>
</feature>
<protein>
    <recommendedName>
        <fullName evidence="4">Gastric mucin-like protein</fullName>
    </recommendedName>
</protein>
<proteinExistence type="predicted"/>
<dbReference type="HOGENOM" id="CLU_006328_0_0_1"/>
<sequence>MAPPITPQRAGAIIALEGPSDLVSTQLRLLPSSPDILVLPSIQHYINGPGPAEQTSFDARALVRRYHQAALARHSEALDFLRPSSSGEAQARLVFTHGGSMSVRVACLSAIMEHEAEGNIEVAYATYSRVVGKSSGRPRTSDSDGEEHTSWLQSPKSASTDKADEAFQHRWDVDDDDSFESRILRAMRAADALDKETEFLQPGNEDVDLTVRLIDIPSRPRPRSRLRPRPRESLSSMVSSGAPETHRETSAATSNTRKPPLRIQIPRSGTPLSWSSEAVVKTHRRHSSHFSPKTFLEREPQPLRPKTAEAELSPKEKPENATLFFASPLASPNQTDAREEHALTAPIAGDEKDEQPVEPLPRLEDVVLLLDIESPNEVQEFILERFRDESRSDAQTTVEPDDRDRGRMNSAQRLGCESPWMENALVHGLPTPPGHSPTTASVATDTTLYSLSVSQEAAVSVQNHLRSFLATVFPLRDTSYAASDSEDGVWKPLDCDPRRLSSVDGRRLDMILAVGAESRVKRDRVAEIVGQIEKLGFKSSGLCRSGRLDLRYLIANAMQAFTAQPLTKQTSNPFADRTLLAALIIPHLETYLRTHPNVRFLLIEYPAEHLATVLALQALIGVELMKVVGIVHGDSSAQSTDGDRRPSEGEGFRALNPRQGSSLSGAVLGACSFSNANFLLSSSASAFETAAFVAAIRESLISVSDYYIPERALYKQPQPEPPQSPPRTNRPNVKPIITELVQPTTAPSSSASSRISTSTLVITPPSSPSDPYPTALRYPPPQQRPPSPTIASNPPSRKTASSDLPSRSSAPGTRNGAATLQTSIRRGPTNYGTSSSSSFPDPPLPPPPRTSSAAAVITTTTTMTATTTTAAAAATTPAGGMPAPSIVVSVPPSGTSNGYGYSSDPSTERPGSMVVDVSNHEAGVAISTDRPVTSEGYSPSSNTGRRGAGYYYGDELTLESLGRTSRKGSIAGSSISVASSALSLMDDEFEWYDEDERRLMPLYFRRRRERERERWGAGKGDKALRWLGLV</sequence>
<feature type="compositionally biased region" description="Pro residues" evidence="1">
    <location>
        <begin position="778"/>
        <end position="788"/>
    </location>
</feature>
<feature type="compositionally biased region" description="Polar residues" evidence="1">
    <location>
        <begin position="894"/>
        <end position="905"/>
    </location>
</feature>
<feature type="region of interest" description="Disordered" evidence="1">
    <location>
        <begin position="714"/>
        <end position="733"/>
    </location>
</feature>
<feature type="compositionally biased region" description="Polar residues" evidence="1">
    <location>
        <begin position="789"/>
        <end position="824"/>
    </location>
</feature>
<feature type="region of interest" description="Disordered" evidence="1">
    <location>
        <begin position="635"/>
        <end position="657"/>
    </location>
</feature>
<feature type="compositionally biased region" description="Basic and acidic residues" evidence="1">
    <location>
        <begin position="295"/>
        <end position="318"/>
    </location>
</feature>
<feature type="compositionally biased region" description="Pro residues" evidence="1">
    <location>
        <begin position="840"/>
        <end position="849"/>
    </location>
</feature>
<dbReference type="STRING" id="759272.G0RY50"/>